<protein>
    <submittedName>
        <fullName evidence="1">Uncharacterized protein</fullName>
    </submittedName>
</protein>
<name>A0A3M0KGM1_HIRRU</name>
<keyword evidence="2" id="KW-1185">Reference proteome</keyword>
<reference evidence="1 2" key="1">
    <citation type="submission" date="2018-07" db="EMBL/GenBank/DDBJ databases">
        <title>A high quality draft genome assembly of the barn swallow (H. rustica rustica).</title>
        <authorList>
            <person name="Formenti G."/>
            <person name="Chiara M."/>
            <person name="Poveda L."/>
            <person name="Francoijs K.-J."/>
            <person name="Bonisoli-Alquati A."/>
            <person name="Canova L."/>
            <person name="Gianfranceschi L."/>
            <person name="Horner D.S."/>
            <person name="Saino N."/>
        </authorList>
    </citation>
    <scope>NUCLEOTIDE SEQUENCE [LARGE SCALE GENOMIC DNA]</scope>
    <source>
        <strain evidence="1">Chelidonia</strain>
        <tissue evidence="1">Blood</tissue>
    </source>
</reference>
<evidence type="ECO:0000313" key="2">
    <source>
        <dbReference type="Proteomes" id="UP000269221"/>
    </source>
</evidence>
<accession>A0A3M0KGM1</accession>
<gene>
    <name evidence="1" type="ORF">DUI87_09904</name>
</gene>
<dbReference type="Proteomes" id="UP000269221">
    <property type="component" value="Unassembled WGS sequence"/>
</dbReference>
<dbReference type="EMBL" id="QRBI01000106">
    <property type="protein sequence ID" value="RMC12389.1"/>
    <property type="molecule type" value="Genomic_DNA"/>
</dbReference>
<comment type="caution">
    <text evidence="1">The sequence shown here is derived from an EMBL/GenBank/DDBJ whole genome shotgun (WGS) entry which is preliminary data.</text>
</comment>
<evidence type="ECO:0000313" key="1">
    <source>
        <dbReference type="EMBL" id="RMC12389.1"/>
    </source>
</evidence>
<organism evidence="1 2">
    <name type="scientific">Hirundo rustica rustica</name>
    <dbReference type="NCBI Taxonomy" id="333673"/>
    <lineage>
        <taxon>Eukaryota</taxon>
        <taxon>Metazoa</taxon>
        <taxon>Chordata</taxon>
        <taxon>Craniata</taxon>
        <taxon>Vertebrata</taxon>
        <taxon>Euteleostomi</taxon>
        <taxon>Archelosauria</taxon>
        <taxon>Archosauria</taxon>
        <taxon>Dinosauria</taxon>
        <taxon>Saurischia</taxon>
        <taxon>Theropoda</taxon>
        <taxon>Coelurosauria</taxon>
        <taxon>Aves</taxon>
        <taxon>Neognathae</taxon>
        <taxon>Neoaves</taxon>
        <taxon>Telluraves</taxon>
        <taxon>Australaves</taxon>
        <taxon>Passeriformes</taxon>
        <taxon>Sylvioidea</taxon>
        <taxon>Hirundinidae</taxon>
        <taxon>Hirundo</taxon>
    </lineage>
</organism>
<dbReference type="AlphaFoldDB" id="A0A3M0KGM1"/>
<sequence>MLLGSSALPSITAGVPSKPGKGFQSLSPCPGDCVTPQDTASEVAQIVPLDKGPPASGLDTVGKRTLLAPDAWMQKYMDMIISLQKCEEENNFGITFTPRVTHMSTQVLLQRHPLIEKINCSLTDFNLVTITRKGSEGALPKPTKGAHLQDLIPFNCKV</sequence>
<proteinExistence type="predicted"/>